<accession>A0AAP0EQB5</accession>
<proteinExistence type="predicted"/>
<dbReference type="Proteomes" id="UP001417504">
    <property type="component" value="Unassembled WGS sequence"/>
</dbReference>
<evidence type="ECO:0000256" key="1">
    <source>
        <dbReference type="SAM" id="MobiDB-lite"/>
    </source>
</evidence>
<sequence>MEEQQARSYCSVRASLVDTRLVSTSSMSKRGLRRLSAAATTVENETSDVASAEGRSSTEELGLAEVLLVGGEVRYAKGARDGLKHKKAKKE</sequence>
<reference evidence="2 3" key="1">
    <citation type="submission" date="2024-01" db="EMBL/GenBank/DDBJ databases">
        <title>Genome assemblies of Stephania.</title>
        <authorList>
            <person name="Yang L."/>
        </authorList>
    </citation>
    <scope>NUCLEOTIDE SEQUENCE [LARGE SCALE GENOMIC DNA]</scope>
    <source>
        <strain evidence="2">QJT</strain>
        <tissue evidence="2">Leaf</tissue>
    </source>
</reference>
<dbReference type="AlphaFoldDB" id="A0AAP0EQB5"/>
<organism evidence="2 3">
    <name type="scientific">Stephania japonica</name>
    <dbReference type="NCBI Taxonomy" id="461633"/>
    <lineage>
        <taxon>Eukaryota</taxon>
        <taxon>Viridiplantae</taxon>
        <taxon>Streptophyta</taxon>
        <taxon>Embryophyta</taxon>
        <taxon>Tracheophyta</taxon>
        <taxon>Spermatophyta</taxon>
        <taxon>Magnoliopsida</taxon>
        <taxon>Ranunculales</taxon>
        <taxon>Menispermaceae</taxon>
        <taxon>Menispermoideae</taxon>
        <taxon>Cissampelideae</taxon>
        <taxon>Stephania</taxon>
    </lineage>
</organism>
<evidence type="ECO:0000313" key="3">
    <source>
        <dbReference type="Proteomes" id="UP001417504"/>
    </source>
</evidence>
<feature type="region of interest" description="Disordered" evidence="1">
    <location>
        <begin position="36"/>
        <end position="56"/>
    </location>
</feature>
<comment type="caution">
    <text evidence="2">The sequence shown here is derived from an EMBL/GenBank/DDBJ whole genome shotgun (WGS) entry which is preliminary data.</text>
</comment>
<feature type="compositionally biased region" description="Polar residues" evidence="1">
    <location>
        <begin position="38"/>
        <end position="49"/>
    </location>
</feature>
<evidence type="ECO:0000313" key="2">
    <source>
        <dbReference type="EMBL" id="KAK9097436.1"/>
    </source>
</evidence>
<protein>
    <submittedName>
        <fullName evidence="2">Uncharacterized protein</fullName>
    </submittedName>
</protein>
<dbReference type="EMBL" id="JBBNAE010000009">
    <property type="protein sequence ID" value="KAK9097436.1"/>
    <property type="molecule type" value="Genomic_DNA"/>
</dbReference>
<name>A0AAP0EQB5_9MAGN</name>
<gene>
    <name evidence="2" type="ORF">Sjap_022933</name>
</gene>
<keyword evidence="3" id="KW-1185">Reference proteome</keyword>